<keyword evidence="4" id="KW-1185">Reference proteome</keyword>
<dbReference type="Proteomes" id="UP000733379">
    <property type="component" value="Unassembled WGS sequence"/>
</dbReference>
<evidence type="ECO:0000259" key="2">
    <source>
        <dbReference type="PROSITE" id="PS50994"/>
    </source>
</evidence>
<dbReference type="EMBL" id="JAHKNI010000007">
    <property type="protein sequence ID" value="MBU3064248.1"/>
    <property type="molecule type" value="Genomic_DNA"/>
</dbReference>
<dbReference type="InterPro" id="IPR050900">
    <property type="entry name" value="Transposase_IS3/IS150/IS904"/>
</dbReference>
<gene>
    <name evidence="3" type="ORF">KO481_22280</name>
</gene>
<reference evidence="3 4" key="1">
    <citation type="submission" date="2021-06" db="EMBL/GenBank/DDBJ databases">
        <title>Actinomycetes sequencing.</title>
        <authorList>
            <person name="Shan Q."/>
        </authorList>
    </citation>
    <scope>NUCLEOTIDE SEQUENCE [LARGE SCALE GENOMIC DNA]</scope>
    <source>
        <strain evidence="3 4">NEAU-G5</strain>
    </source>
</reference>
<evidence type="ECO:0000313" key="3">
    <source>
        <dbReference type="EMBL" id="MBU3064248.1"/>
    </source>
</evidence>
<dbReference type="Gene3D" id="3.30.420.10">
    <property type="entry name" value="Ribonuclease H-like superfamily/Ribonuclease H"/>
    <property type="match status" value="1"/>
</dbReference>
<dbReference type="InterPro" id="IPR036397">
    <property type="entry name" value="RNaseH_sf"/>
</dbReference>
<dbReference type="Pfam" id="PF13276">
    <property type="entry name" value="HTH_21"/>
    <property type="match status" value="1"/>
</dbReference>
<sequence length="304" mass="34519">MRRAGGDLPKRKYAIVERLIARGHSGRAACRIAGLNRATFHRLRKPALSIRFLRRTIVADEIGKIHLRSRGSYGRRRIQAALLSECDMVVNHKLIHSIMGELQLSGLPLQKGRKPNLLGVHTPSDLVNRMFVANKPNELWCTDITEHPTRDGKVYCCAILDCFSKKVVGRSFSTIPDAALVNNAVNMAVRERKRYHGAILHADHGTQITSWSFGENLRRHNLIPSFGTVGDCFDNAAIEAFWGRMQTELLNTRKWPTSLELTIAMADWIDNFYNAERLHSYLGHLSPDEYEMLWHATQPESRLS</sequence>
<protein>
    <submittedName>
        <fullName evidence="3">IS3 family transposase</fullName>
    </submittedName>
</protein>
<dbReference type="Pfam" id="PF13333">
    <property type="entry name" value="rve_2"/>
    <property type="match status" value="1"/>
</dbReference>
<feature type="domain" description="Integrase catalytic" evidence="2">
    <location>
        <begin position="132"/>
        <end position="295"/>
    </location>
</feature>
<dbReference type="SUPFAM" id="SSF53098">
    <property type="entry name" value="Ribonuclease H-like"/>
    <property type="match status" value="1"/>
</dbReference>
<comment type="caution">
    <text evidence="3">The sequence shown here is derived from an EMBL/GenBank/DDBJ whole genome shotgun (WGS) entry which is preliminary data.</text>
</comment>
<dbReference type="Pfam" id="PF00665">
    <property type="entry name" value="rve"/>
    <property type="match status" value="1"/>
</dbReference>
<dbReference type="InterPro" id="IPR048020">
    <property type="entry name" value="Transpos_IS3"/>
</dbReference>
<proteinExistence type="predicted"/>
<dbReference type="PROSITE" id="PS50994">
    <property type="entry name" value="INTEGRASE"/>
    <property type="match status" value="1"/>
</dbReference>
<dbReference type="RefSeq" id="WP_215919665.1">
    <property type="nucleotide sequence ID" value="NZ_JAHKNI010000007.1"/>
</dbReference>
<dbReference type="PANTHER" id="PTHR46889:SF4">
    <property type="entry name" value="TRANSPOSASE INSO FOR INSERTION SEQUENCE ELEMENT IS911B-RELATED"/>
    <property type="match status" value="1"/>
</dbReference>
<dbReference type="InterPro" id="IPR001584">
    <property type="entry name" value="Integrase_cat-core"/>
</dbReference>
<dbReference type="NCBIfam" id="NF033516">
    <property type="entry name" value="transpos_IS3"/>
    <property type="match status" value="1"/>
</dbReference>
<name>A0ABS6B1S3_9NOCA</name>
<dbReference type="InterPro" id="IPR012337">
    <property type="entry name" value="RNaseH-like_sf"/>
</dbReference>
<comment type="function">
    <text evidence="1">Involved in the transposition of the insertion sequence.</text>
</comment>
<accession>A0ABS6B1S3</accession>
<dbReference type="InterPro" id="IPR025948">
    <property type="entry name" value="HTH-like_dom"/>
</dbReference>
<organism evidence="3 4">
    <name type="scientific">Nocardia albiluteola</name>
    <dbReference type="NCBI Taxonomy" id="2842303"/>
    <lineage>
        <taxon>Bacteria</taxon>
        <taxon>Bacillati</taxon>
        <taxon>Actinomycetota</taxon>
        <taxon>Actinomycetes</taxon>
        <taxon>Mycobacteriales</taxon>
        <taxon>Nocardiaceae</taxon>
        <taxon>Nocardia</taxon>
    </lineage>
</organism>
<evidence type="ECO:0000313" key="4">
    <source>
        <dbReference type="Proteomes" id="UP000733379"/>
    </source>
</evidence>
<evidence type="ECO:0000256" key="1">
    <source>
        <dbReference type="ARBA" id="ARBA00002286"/>
    </source>
</evidence>
<dbReference type="PANTHER" id="PTHR46889">
    <property type="entry name" value="TRANSPOSASE INSF FOR INSERTION SEQUENCE IS3B-RELATED"/>
    <property type="match status" value="1"/>
</dbReference>